<feature type="compositionally biased region" description="Basic and acidic residues" evidence="8">
    <location>
        <begin position="13"/>
        <end position="31"/>
    </location>
</feature>
<comment type="subcellular location">
    <subcellularLocation>
        <location evidence="1">Membrane</location>
        <topology evidence="1">Multi-pass membrane protein</topology>
    </subcellularLocation>
</comment>
<evidence type="ECO:0000256" key="3">
    <source>
        <dbReference type="ARBA" id="ARBA00022692"/>
    </source>
</evidence>
<dbReference type="Proteomes" id="UP000663862">
    <property type="component" value="Unassembled WGS sequence"/>
</dbReference>
<evidence type="ECO:0000256" key="5">
    <source>
        <dbReference type="ARBA" id="ARBA00023065"/>
    </source>
</evidence>
<feature type="transmembrane region" description="Helical" evidence="9">
    <location>
        <begin position="96"/>
        <end position="122"/>
    </location>
</feature>
<keyword evidence="5" id="KW-0406">Ion transport</keyword>
<evidence type="ECO:0000256" key="7">
    <source>
        <dbReference type="ARBA" id="ARBA00023303"/>
    </source>
</evidence>
<evidence type="ECO:0000256" key="8">
    <source>
        <dbReference type="SAM" id="MobiDB-lite"/>
    </source>
</evidence>
<evidence type="ECO:0000256" key="4">
    <source>
        <dbReference type="ARBA" id="ARBA00022989"/>
    </source>
</evidence>
<feature type="transmembrane region" description="Helical" evidence="9">
    <location>
        <begin position="64"/>
        <end position="84"/>
    </location>
</feature>
<dbReference type="AlphaFoldDB" id="A0A820TZK6"/>
<dbReference type="EMBL" id="CAJOBQ010000050">
    <property type="protein sequence ID" value="CAF4233859.1"/>
    <property type="molecule type" value="Genomic_DNA"/>
</dbReference>
<dbReference type="GO" id="GO:0016020">
    <property type="term" value="C:membrane"/>
    <property type="evidence" value="ECO:0007669"/>
    <property type="project" value="UniProtKB-SubCell"/>
</dbReference>
<dbReference type="EMBL" id="CAJOBS010000030">
    <property type="protein sequence ID" value="CAF4473869.1"/>
    <property type="molecule type" value="Genomic_DNA"/>
</dbReference>
<keyword evidence="4 9" id="KW-1133">Transmembrane helix</keyword>
<gene>
    <name evidence="13" type="ORF">TOA249_LOCUS1164</name>
    <name evidence="12" type="ORF">TSG867_LOCUS2045</name>
</gene>
<organism evidence="13 14">
    <name type="scientific">Rotaria socialis</name>
    <dbReference type="NCBI Taxonomy" id="392032"/>
    <lineage>
        <taxon>Eukaryota</taxon>
        <taxon>Metazoa</taxon>
        <taxon>Spiralia</taxon>
        <taxon>Gnathifera</taxon>
        <taxon>Rotifera</taxon>
        <taxon>Eurotatoria</taxon>
        <taxon>Bdelloidea</taxon>
        <taxon>Philodinida</taxon>
        <taxon>Philodinidae</taxon>
        <taxon>Rotaria</taxon>
    </lineage>
</organism>
<evidence type="ECO:0000259" key="11">
    <source>
        <dbReference type="Pfam" id="PF07885"/>
    </source>
</evidence>
<feature type="transmembrane region" description="Helical" evidence="9">
    <location>
        <begin position="318"/>
        <end position="338"/>
    </location>
</feature>
<reference evidence="13" key="1">
    <citation type="submission" date="2021-02" db="EMBL/GenBank/DDBJ databases">
        <authorList>
            <person name="Nowell W R."/>
        </authorList>
    </citation>
    <scope>NUCLEOTIDE SEQUENCE</scope>
</reference>
<keyword evidence="6 9" id="KW-0472">Membrane</keyword>
<keyword evidence="3 9" id="KW-0812">Transmembrane</keyword>
<dbReference type="SUPFAM" id="SSF81327">
    <property type="entry name" value="Small-conductance potassium channel"/>
    <property type="match status" value="1"/>
</dbReference>
<dbReference type="InterPro" id="IPR036122">
    <property type="entry name" value="CaM-bd_dom_sf"/>
</dbReference>
<evidence type="ECO:0000313" key="13">
    <source>
        <dbReference type="EMBL" id="CAF4473869.1"/>
    </source>
</evidence>
<evidence type="ECO:0000256" key="1">
    <source>
        <dbReference type="ARBA" id="ARBA00004141"/>
    </source>
</evidence>
<feature type="transmembrane region" description="Helical" evidence="9">
    <location>
        <begin position="258"/>
        <end position="275"/>
    </location>
</feature>
<dbReference type="InterPro" id="IPR004178">
    <property type="entry name" value="CaM-bd_dom"/>
</dbReference>
<evidence type="ECO:0000313" key="14">
    <source>
        <dbReference type="Proteomes" id="UP000663838"/>
    </source>
</evidence>
<dbReference type="Gene3D" id="1.10.287.70">
    <property type="match status" value="2"/>
</dbReference>
<dbReference type="Pfam" id="PF03530">
    <property type="entry name" value="SK_channel"/>
    <property type="match status" value="1"/>
</dbReference>
<dbReference type="Proteomes" id="UP000663838">
    <property type="component" value="Unassembled WGS sequence"/>
</dbReference>
<name>A0A820TZK6_9BILA</name>
<feature type="transmembrane region" description="Helical" evidence="9">
    <location>
        <begin position="287"/>
        <end position="306"/>
    </location>
</feature>
<dbReference type="SUPFAM" id="SSF81324">
    <property type="entry name" value="Voltage-gated potassium channels"/>
    <property type="match status" value="1"/>
</dbReference>
<dbReference type="PANTHER" id="PTHR10153">
    <property type="entry name" value="SMALL CONDUCTANCE CALCIUM-ACTIVATED POTASSIUM CHANNEL"/>
    <property type="match status" value="1"/>
</dbReference>
<keyword evidence="2" id="KW-0813">Transport</keyword>
<feature type="region of interest" description="Disordered" evidence="8">
    <location>
        <begin position="11"/>
        <end position="40"/>
    </location>
</feature>
<feature type="transmembrane region" description="Helical" evidence="9">
    <location>
        <begin position="143"/>
        <end position="163"/>
    </location>
</feature>
<evidence type="ECO:0000256" key="6">
    <source>
        <dbReference type="ARBA" id="ARBA00023136"/>
    </source>
</evidence>
<dbReference type="Pfam" id="PF02888">
    <property type="entry name" value="CaMBD"/>
    <property type="match status" value="1"/>
</dbReference>
<accession>A0A820TZK6</accession>
<proteinExistence type="predicted"/>
<protein>
    <submittedName>
        <fullName evidence="13">Uncharacterized protein</fullName>
    </submittedName>
</protein>
<dbReference type="GO" id="GO:0016286">
    <property type="term" value="F:small conductance calcium-activated potassium channel activity"/>
    <property type="evidence" value="ECO:0007669"/>
    <property type="project" value="InterPro"/>
</dbReference>
<keyword evidence="7" id="KW-0407">Ion channel</keyword>
<feature type="domain" description="Calmodulin-binding" evidence="10">
    <location>
        <begin position="357"/>
        <end position="420"/>
    </location>
</feature>
<dbReference type="PRINTS" id="PR00169">
    <property type="entry name" value="KCHANNEL"/>
</dbReference>
<comment type="caution">
    <text evidence="13">The sequence shown here is derived from an EMBL/GenBank/DDBJ whole genome shotgun (WGS) entry which is preliminary data.</text>
</comment>
<evidence type="ECO:0000256" key="2">
    <source>
        <dbReference type="ARBA" id="ARBA00022448"/>
    </source>
</evidence>
<sequence length="487" mass="55892">MILDLPLLSHDMSPSDEHSQVETSMQRDSESSLRQYKKQRKTKNISLVDVSHQLMKRKMRYNQCSTISDIMCFVGMFGIILMIIENEIIFSTSGSNYFEIVLILKLIITISSVLLIVLAFVYHYYELDLYCINNSIDDWRVGLTLIQAVMIVLEVIICAIHPFPQQFSVTRHARNGSEMLSTSTVGTEETDKKLLSYIHIDVALGLPMFCRLYLLARVVLFHSRVIHDTTSRSLGYLNRVSIDFIFVIKYYLEIWPMRSLMIFSSIFFFLGSWSFRACEYQPGENHISFQNAMWLCIVTFTTVGYGDFSPSTYCGRSVAALIAFVGLVTSALLIAVLSSKLEFSRSEKYVHEFVLNTELNKANKCAAANIIKCAVGLFRLKQHGRHSSFEHLRMQRKLFTWIKTNQRIKQELRNLMDTCVEGREASYNQDRTNTIHNETVQHLVFIQEKIDQLEEKLFVPVSIPGYDDPKKDHSGPAACQGDIVEIV</sequence>
<feature type="domain" description="Potassium channel" evidence="11">
    <location>
        <begin position="264"/>
        <end position="341"/>
    </location>
</feature>
<evidence type="ECO:0000256" key="9">
    <source>
        <dbReference type="SAM" id="Phobius"/>
    </source>
</evidence>
<evidence type="ECO:0000259" key="10">
    <source>
        <dbReference type="Pfam" id="PF02888"/>
    </source>
</evidence>
<evidence type="ECO:0000313" key="12">
    <source>
        <dbReference type="EMBL" id="CAF4233859.1"/>
    </source>
</evidence>
<dbReference type="InterPro" id="IPR013099">
    <property type="entry name" value="K_chnl_dom"/>
</dbReference>
<dbReference type="InterPro" id="IPR015449">
    <property type="entry name" value="K_chnl_Ca-activ_SK"/>
</dbReference>
<dbReference type="GO" id="GO:0005516">
    <property type="term" value="F:calmodulin binding"/>
    <property type="evidence" value="ECO:0007669"/>
    <property type="project" value="InterPro"/>
</dbReference>
<dbReference type="Pfam" id="PF07885">
    <property type="entry name" value="Ion_trans_2"/>
    <property type="match status" value="1"/>
</dbReference>